<feature type="region of interest" description="Disordered" evidence="1">
    <location>
        <begin position="23"/>
        <end position="126"/>
    </location>
</feature>
<dbReference type="EMBL" id="LAZR01000126">
    <property type="protein sequence ID" value="KKN88652.1"/>
    <property type="molecule type" value="Genomic_DNA"/>
</dbReference>
<organism evidence="2">
    <name type="scientific">marine sediment metagenome</name>
    <dbReference type="NCBI Taxonomy" id="412755"/>
    <lineage>
        <taxon>unclassified sequences</taxon>
        <taxon>metagenomes</taxon>
        <taxon>ecological metagenomes</taxon>
    </lineage>
</organism>
<feature type="region of interest" description="Disordered" evidence="1">
    <location>
        <begin position="396"/>
        <end position="430"/>
    </location>
</feature>
<feature type="compositionally biased region" description="Low complexity" evidence="1">
    <location>
        <begin position="62"/>
        <end position="72"/>
    </location>
</feature>
<feature type="compositionally biased region" description="Basic and acidic residues" evidence="1">
    <location>
        <begin position="82"/>
        <end position="97"/>
    </location>
</feature>
<proteinExistence type="predicted"/>
<accession>A0A0F9UMB4</accession>
<comment type="caution">
    <text evidence="2">The sequence shown here is derived from an EMBL/GenBank/DDBJ whole genome shotgun (WGS) entry which is preliminary data.</text>
</comment>
<feature type="compositionally biased region" description="Basic and acidic residues" evidence="1">
    <location>
        <begin position="42"/>
        <end position="61"/>
    </location>
</feature>
<protein>
    <submittedName>
        <fullName evidence="2">Uncharacterized protein</fullName>
    </submittedName>
</protein>
<evidence type="ECO:0000256" key="1">
    <source>
        <dbReference type="SAM" id="MobiDB-lite"/>
    </source>
</evidence>
<gene>
    <name evidence="2" type="ORF">LCGC14_0245430</name>
</gene>
<name>A0A0F9UMB4_9ZZZZ</name>
<evidence type="ECO:0000313" key="2">
    <source>
        <dbReference type="EMBL" id="KKN88652.1"/>
    </source>
</evidence>
<reference evidence="2" key="1">
    <citation type="journal article" date="2015" name="Nature">
        <title>Complex archaea that bridge the gap between prokaryotes and eukaryotes.</title>
        <authorList>
            <person name="Spang A."/>
            <person name="Saw J.H."/>
            <person name="Jorgensen S.L."/>
            <person name="Zaremba-Niedzwiedzka K."/>
            <person name="Martijn J."/>
            <person name="Lind A.E."/>
            <person name="van Eijk R."/>
            <person name="Schleper C."/>
            <person name="Guy L."/>
            <person name="Ettema T.J."/>
        </authorList>
    </citation>
    <scope>NUCLEOTIDE SEQUENCE</scope>
</reference>
<sequence length="430" mass="46485">MEEIKGSTGNKLADGIAGAGTTGLIVEGTGAESGSSSGGEGTEGKTPEQVEAERVATEKAASETATAAAAAGGSEGNEGATEEEKQIAEIADKKPEERTEEEDTLLSTHYDTMATGINEKPEADRTTEEVTFLTDYNEAVRKETFIFKFSERYGLSTDTTEDTEEALFAAGDKLRDTTLLEGADGLLNQNPLLKELYEHQKAGKSLDTFKLKHQGNKYTDIAIAEDNLEQQEAVYRESLVSKGIGKEEVEDLVTLAKSGEKLLERSKAGLEAMKLAQDNSVQMALEAENIQLQAAVKQQETVNKEVDTLIQGGKLLGHVIPQNELNQFSDYLNKETVKLKDGRAVTQVSYDWSQLTTEQLLFLDRIVQLDFKMPGVGGTKIKIGNKRIIKFGESKVKSPKLGGEGSGSGNSNGTPSFVKDGNIRSLFTNE</sequence>
<dbReference type="AlphaFoldDB" id="A0A0F9UMB4"/>